<gene>
    <name evidence="6" type="ORF">JJN12_00910</name>
</gene>
<accession>A0ABS1IWT0</accession>
<dbReference type="Gene3D" id="1.20.120.340">
    <property type="entry name" value="Flagellar protein FliS"/>
    <property type="match status" value="1"/>
</dbReference>
<dbReference type="Pfam" id="PF02561">
    <property type="entry name" value="FliS"/>
    <property type="match status" value="1"/>
</dbReference>
<keyword evidence="6" id="KW-0282">Flagellum</keyword>
<dbReference type="EMBL" id="JAEPRJ010000001">
    <property type="protein sequence ID" value="MBK5896349.1"/>
    <property type="molecule type" value="Genomic_DNA"/>
</dbReference>
<dbReference type="PANTHER" id="PTHR34773">
    <property type="entry name" value="FLAGELLAR SECRETION CHAPERONE FLIS"/>
    <property type="match status" value="1"/>
</dbReference>
<dbReference type="RefSeq" id="WP_208427930.1">
    <property type="nucleotide sequence ID" value="NZ_JAEPRJ010000001.1"/>
</dbReference>
<comment type="subcellular location">
    <subcellularLocation>
        <location evidence="1">Cytoplasm</location>
        <location evidence="1">Cytosol</location>
    </subcellularLocation>
</comment>
<keyword evidence="7" id="KW-1185">Reference proteome</keyword>
<dbReference type="InterPro" id="IPR003713">
    <property type="entry name" value="FliS"/>
</dbReference>
<dbReference type="InterPro" id="IPR036584">
    <property type="entry name" value="FliS_sf"/>
</dbReference>
<evidence type="ECO:0000313" key="7">
    <source>
        <dbReference type="Proteomes" id="UP000604730"/>
    </source>
</evidence>
<evidence type="ECO:0000256" key="5">
    <source>
        <dbReference type="ARBA" id="ARBA00023186"/>
    </source>
</evidence>
<evidence type="ECO:0000256" key="4">
    <source>
        <dbReference type="ARBA" id="ARBA00022795"/>
    </source>
</evidence>
<keyword evidence="6" id="KW-0966">Cell projection</keyword>
<protein>
    <submittedName>
        <fullName evidence="6">Flagellar protein FliS</fullName>
    </submittedName>
</protein>
<evidence type="ECO:0000256" key="2">
    <source>
        <dbReference type="ARBA" id="ARBA00008787"/>
    </source>
</evidence>
<keyword evidence="3" id="KW-0963">Cytoplasm</keyword>
<dbReference type="PANTHER" id="PTHR34773:SF1">
    <property type="entry name" value="FLAGELLAR SECRETION CHAPERONE FLIS"/>
    <property type="match status" value="1"/>
</dbReference>
<comment type="caution">
    <text evidence="6">The sequence shown here is derived from an EMBL/GenBank/DDBJ whole genome shotgun (WGS) entry which is preliminary data.</text>
</comment>
<proteinExistence type="inferred from homology"/>
<keyword evidence="5" id="KW-0143">Chaperone</keyword>
<sequence length="160" mass="18053">MKAESVKIFTRRITSANKSEIIVIIYDIIEENLALAKKALAEGDRETYRNEIKQAISFVKELLVSLDMNYEVSKNLASLYIYVSRCLNFALVSGKKEEIEAAEKVLRKLGDSFREVAKTDESKPVMENTQRVYAGITYGRGLDLDETLVASAMESRGFRA</sequence>
<evidence type="ECO:0000256" key="3">
    <source>
        <dbReference type="ARBA" id="ARBA00022490"/>
    </source>
</evidence>
<comment type="similarity">
    <text evidence="2">Belongs to the FliS family.</text>
</comment>
<keyword evidence="6" id="KW-0969">Cilium</keyword>
<evidence type="ECO:0000256" key="1">
    <source>
        <dbReference type="ARBA" id="ARBA00004514"/>
    </source>
</evidence>
<organism evidence="6 7">
    <name type="scientific">Catonella massiliensis</name>
    <dbReference type="NCBI Taxonomy" id="2799636"/>
    <lineage>
        <taxon>Bacteria</taxon>
        <taxon>Bacillati</taxon>
        <taxon>Bacillota</taxon>
        <taxon>Clostridia</taxon>
        <taxon>Lachnospirales</taxon>
        <taxon>Lachnospiraceae</taxon>
        <taxon>Catonella</taxon>
    </lineage>
</organism>
<reference evidence="6 7" key="1">
    <citation type="submission" date="2021-01" db="EMBL/GenBank/DDBJ databases">
        <title>Isolation and description of Catonella massiliensis sp. nov., a novel Catonella species, isolated from a stable periodontitis subject.</title>
        <authorList>
            <person name="Antezack A."/>
            <person name="Boxberger M."/>
            <person name="La Scola B."/>
            <person name="Monnet-Corti V."/>
        </authorList>
    </citation>
    <scope>NUCLEOTIDE SEQUENCE [LARGE SCALE GENOMIC DNA]</scope>
    <source>
        <strain evidence="6 7">Marseille-Q4567</strain>
    </source>
</reference>
<dbReference type="Proteomes" id="UP000604730">
    <property type="component" value="Unassembled WGS sequence"/>
</dbReference>
<evidence type="ECO:0000313" key="6">
    <source>
        <dbReference type="EMBL" id="MBK5896349.1"/>
    </source>
</evidence>
<name>A0ABS1IWT0_9FIRM</name>
<dbReference type="CDD" id="cd16098">
    <property type="entry name" value="FliS"/>
    <property type="match status" value="1"/>
</dbReference>
<keyword evidence="4" id="KW-1005">Bacterial flagellum biogenesis</keyword>
<dbReference type="SUPFAM" id="SSF101116">
    <property type="entry name" value="Flagellar export chaperone FliS"/>
    <property type="match status" value="1"/>
</dbReference>